<evidence type="ECO:0000313" key="2">
    <source>
        <dbReference type="Proteomes" id="UP001254257"/>
    </source>
</evidence>
<accession>A0ABU3S8I4</accession>
<dbReference type="RefSeq" id="WP_316018937.1">
    <property type="nucleotide sequence ID" value="NZ_JAWDID010000019.1"/>
</dbReference>
<dbReference type="Proteomes" id="UP001254257">
    <property type="component" value="Unassembled WGS sequence"/>
</dbReference>
<organism evidence="1 2">
    <name type="scientific">Bosea rubneri</name>
    <dbReference type="NCBI Taxonomy" id="3075434"/>
    <lineage>
        <taxon>Bacteria</taxon>
        <taxon>Pseudomonadati</taxon>
        <taxon>Pseudomonadota</taxon>
        <taxon>Alphaproteobacteria</taxon>
        <taxon>Hyphomicrobiales</taxon>
        <taxon>Boseaceae</taxon>
        <taxon>Bosea</taxon>
    </lineage>
</organism>
<proteinExistence type="predicted"/>
<reference evidence="1 2" key="1">
    <citation type="submission" date="2023-09" db="EMBL/GenBank/DDBJ databases">
        <title>Whole genome shotgun sequencing (WGS) of Bosea sp. ZW T0_25, isolated from stored onions (Allium cepa).</title>
        <authorList>
            <person name="Stoll D.A."/>
            <person name="Huch M."/>
        </authorList>
    </citation>
    <scope>NUCLEOTIDE SEQUENCE [LARGE SCALE GENOMIC DNA]</scope>
    <source>
        <strain evidence="1 2">ZW T0_25</strain>
    </source>
</reference>
<sequence>MGNAMPRNAAVTEWWDQNTTTGKYEQKVIPITPETTGKLGDLATLIAAITKKPYIVKAYKYVCPEVAGVLHTTEKRLEKVWAA</sequence>
<evidence type="ECO:0000313" key="1">
    <source>
        <dbReference type="EMBL" id="MDU0341105.1"/>
    </source>
</evidence>
<dbReference type="EMBL" id="JAWDID010000019">
    <property type="protein sequence ID" value="MDU0341105.1"/>
    <property type="molecule type" value="Genomic_DNA"/>
</dbReference>
<keyword evidence="2" id="KW-1185">Reference proteome</keyword>
<protein>
    <submittedName>
        <fullName evidence="1">Uncharacterized protein</fullName>
    </submittedName>
</protein>
<gene>
    <name evidence="1" type="ORF">RKE40_14495</name>
</gene>
<name>A0ABU3S8I4_9HYPH</name>
<comment type="caution">
    <text evidence="1">The sequence shown here is derived from an EMBL/GenBank/DDBJ whole genome shotgun (WGS) entry which is preliminary data.</text>
</comment>